<keyword evidence="6 9" id="KW-0521">NADP</keyword>
<evidence type="ECO:0000256" key="7">
    <source>
        <dbReference type="ARBA" id="ARBA00023002"/>
    </source>
</evidence>
<sequence>MTKIKVDNPVVELDGDEMTRIIWDFIKKKLILPYLDIDLKYYDLGIESRDATDDQITVDAAEAIKQYGVGVKCATITPDEARVEEFGLKRMYRSPNGTIRNILGGVIFRQPIICKNVPRLVPGWTQPIVVGRHAFGDQYKATDFLFPGKGKLTMKFVGEDGTVIEKEVYDAPSAGVAMGMYNLDASIIDFARASMNYGLQKGWPVYLSTKNTILKAYDGRFKDLFQKVYEEEFEEKFKAKGIHYEHRLIDDMVASALKWSGGYVWACKNYDGDVQSDTVAQGFGSLGLMTSVLMTPDGKTVEAEAAHGTVTRHYRQHQAGKETSTNSIASIYAWTGGLKHRAKLDDNAALLNFAETLEKVCVQTVEDGFMTKDLALLVGPNQKWLTTMGYLEKVDEYLNKALAG</sequence>
<organism evidence="11 12">
    <name type="scientific">Acidimangrovimonas pyrenivorans</name>
    <dbReference type="NCBI Taxonomy" id="2030798"/>
    <lineage>
        <taxon>Bacteria</taxon>
        <taxon>Pseudomonadati</taxon>
        <taxon>Pseudomonadota</taxon>
        <taxon>Alphaproteobacteria</taxon>
        <taxon>Rhodobacterales</taxon>
        <taxon>Paracoccaceae</taxon>
        <taxon>Acidimangrovimonas</taxon>
    </lineage>
</organism>
<keyword evidence="5 9" id="KW-0460">Magnesium</keyword>
<evidence type="ECO:0000256" key="1">
    <source>
        <dbReference type="ARBA" id="ARBA00001936"/>
    </source>
</evidence>
<dbReference type="NCBIfam" id="TIGR00127">
    <property type="entry name" value="nadp_idh_euk"/>
    <property type="match status" value="1"/>
</dbReference>
<dbReference type="PANTHER" id="PTHR11822">
    <property type="entry name" value="NADP-SPECIFIC ISOCITRATE DEHYDROGENASE"/>
    <property type="match status" value="1"/>
</dbReference>
<comment type="caution">
    <text evidence="11">The sequence shown here is derived from an EMBL/GenBank/DDBJ whole genome shotgun (WGS) entry which is preliminary data.</text>
</comment>
<evidence type="ECO:0000256" key="5">
    <source>
        <dbReference type="ARBA" id="ARBA00022842"/>
    </source>
</evidence>
<evidence type="ECO:0000256" key="9">
    <source>
        <dbReference type="PIRNR" id="PIRNR000108"/>
    </source>
</evidence>
<evidence type="ECO:0000313" key="12">
    <source>
        <dbReference type="Proteomes" id="UP001595443"/>
    </source>
</evidence>
<dbReference type="EC" id="1.1.1.42" evidence="9"/>
<feature type="domain" description="Isopropylmalate dehydrogenase-like" evidence="10">
    <location>
        <begin position="9"/>
        <end position="394"/>
    </location>
</feature>
<accession>A0ABV7AE83</accession>
<keyword evidence="7 9" id="KW-0560">Oxidoreductase</keyword>
<dbReference type="Proteomes" id="UP001595443">
    <property type="component" value="Unassembled WGS sequence"/>
</dbReference>
<evidence type="ECO:0000313" key="11">
    <source>
        <dbReference type="EMBL" id="MFC2967356.1"/>
    </source>
</evidence>
<evidence type="ECO:0000259" key="10">
    <source>
        <dbReference type="SMART" id="SM01329"/>
    </source>
</evidence>
<reference evidence="12" key="1">
    <citation type="journal article" date="2019" name="Int. J. Syst. Evol. Microbiol.">
        <title>The Global Catalogue of Microorganisms (GCM) 10K type strain sequencing project: providing services to taxonomists for standard genome sequencing and annotation.</title>
        <authorList>
            <consortium name="The Broad Institute Genomics Platform"/>
            <consortium name="The Broad Institute Genome Sequencing Center for Infectious Disease"/>
            <person name="Wu L."/>
            <person name="Ma J."/>
        </authorList>
    </citation>
    <scope>NUCLEOTIDE SEQUENCE [LARGE SCALE GENOMIC DNA]</scope>
    <source>
        <strain evidence="12">KCTC 62192</strain>
    </source>
</reference>
<evidence type="ECO:0000256" key="3">
    <source>
        <dbReference type="ARBA" id="ARBA00022532"/>
    </source>
</evidence>
<dbReference type="PANTHER" id="PTHR11822:SF21">
    <property type="entry name" value="ISOCITRATE DEHYDROGENASE [NADP], MITOCHONDRIAL"/>
    <property type="match status" value="1"/>
</dbReference>
<evidence type="ECO:0000256" key="2">
    <source>
        <dbReference type="ARBA" id="ARBA00007769"/>
    </source>
</evidence>
<keyword evidence="8 9" id="KW-0464">Manganese</keyword>
<comment type="catalytic activity">
    <reaction evidence="9">
        <text>D-threo-isocitrate + NADP(+) = 2-oxoglutarate + CO2 + NADPH</text>
        <dbReference type="Rhea" id="RHEA:19629"/>
        <dbReference type="ChEBI" id="CHEBI:15562"/>
        <dbReference type="ChEBI" id="CHEBI:16526"/>
        <dbReference type="ChEBI" id="CHEBI:16810"/>
        <dbReference type="ChEBI" id="CHEBI:57783"/>
        <dbReference type="ChEBI" id="CHEBI:58349"/>
        <dbReference type="EC" id="1.1.1.42"/>
    </reaction>
</comment>
<proteinExistence type="inferred from homology"/>
<dbReference type="PIRSF" id="PIRSF000108">
    <property type="entry name" value="IDH_NADP"/>
    <property type="match status" value="1"/>
</dbReference>
<comment type="cofactor">
    <cofactor evidence="1">
        <name>Mn(2+)</name>
        <dbReference type="ChEBI" id="CHEBI:29035"/>
    </cofactor>
</comment>
<dbReference type="EMBL" id="JBHRSK010000004">
    <property type="protein sequence ID" value="MFC2967356.1"/>
    <property type="molecule type" value="Genomic_DNA"/>
</dbReference>
<keyword evidence="4 9" id="KW-0479">Metal-binding</keyword>
<evidence type="ECO:0000256" key="8">
    <source>
        <dbReference type="ARBA" id="ARBA00023211"/>
    </source>
</evidence>
<keyword evidence="3 9" id="KW-0816">Tricarboxylic acid cycle</keyword>
<evidence type="ECO:0000256" key="6">
    <source>
        <dbReference type="ARBA" id="ARBA00022857"/>
    </source>
</evidence>
<dbReference type="SMART" id="SM01329">
    <property type="entry name" value="Iso_dh"/>
    <property type="match status" value="1"/>
</dbReference>
<keyword evidence="12" id="KW-1185">Reference proteome</keyword>
<gene>
    <name evidence="11" type="ORF">ACFOES_04555</name>
</gene>
<comment type="cofactor">
    <cofactor evidence="9">
        <name>Mg(2+)</name>
        <dbReference type="ChEBI" id="CHEBI:18420"/>
    </cofactor>
    <cofactor evidence="9">
        <name>Mn(2+)</name>
        <dbReference type="ChEBI" id="CHEBI:29035"/>
    </cofactor>
    <text evidence="9">Binds 1 Mg(2+) or Mn(2+) ion per subunit.</text>
</comment>
<comment type="similarity">
    <text evidence="2 9">Belongs to the isocitrate and isopropylmalate dehydrogenases family.</text>
</comment>
<dbReference type="RefSeq" id="WP_377831992.1">
    <property type="nucleotide sequence ID" value="NZ_JBHRSK010000004.1"/>
</dbReference>
<dbReference type="InterPro" id="IPR024084">
    <property type="entry name" value="IsoPropMal-DH-like_dom"/>
</dbReference>
<dbReference type="Gene3D" id="3.40.718.10">
    <property type="entry name" value="Isopropylmalate Dehydrogenase"/>
    <property type="match status" value="1"/>
</dbReference>
<protein>
    <recommendedName>
        <fullName evidence="9">Isocitrate dehydrogenase [NADP]</fullName>
        <ecNumber evidence="9">1.1.1.42</ecNumber>
    </recommendedName>
</protein>
<dbReference type="SUPFAM" id="SSF53659">
    <property type="entry name" value="Isocitrate/Isopropylmalate dehydrogenase-like"/>
    <property type="match status" value="1"/>
</dbReference>
<dbReference type="PROSITE" id="PS00470">
    <property type="entry name" value="IDH_IMDH"/>
    <property type="match status" value="1"/>
</dbReference>
<evidence type="ECO:0000256" key="4">
    <source>
        <dbReference type="ARBA" id="ARBA00022723"/>
    </source>
</evidence>
<dbReference type="InterPro" id="IPR004790">
    <property type="entry name" value="Isocitrate_DH_NADP"/>
</dbReference>
<dbReference type="NCBIfam" id="NF006156">
    <property type="entry name" value="PRK08299.1"/>
    <property type="match status" value="1"/>
</dbReference>
<dbReference type="Pfam" id="PF00180">
    <property type="entry name" value="Iso_dh"/>
    <property type="match status" value="1"/>
</dbReference>
<dbReference type="InterPro" id="IPR019818">
    <property type="entry name" value="IsoCit/isopropylmalate_DH_CS"/>
</dbReference>
<dbReference type="GO" id="GO:0004450">
    <property type="term" value="F:isocitrate dehydrogenase (NADP+) activity"/>
    <property type="evidence" value="ECO:0007669"/>
    <property type="project" value="UniProtKB-EC"/>
</dbReference>
<name>A0ABV7AE83_9RHOB</name>